<dbReference type="InterPro" id="IPR043129">
    <property type="entry name" value="ATPase_NBD"/>
</dbReference>
<protein>
    <submittedName>
        <fullName evidence="1">Uncharacterized protein</fullName>
    </submittedName>
</protein>
<dbReference type="Proteomes" id="UP000760494">
    <property type="component" value="Unassembled WGS sequence"/>
</dbReference>
<dbReference type="GO" id="GO:0140662">
    <property type="term" value="F:ATP-dependent protein folding chaperone"/>
    <property type="evidence" value="ECO:0007669"/>
    <property type="project" value="InterPro"/>
</dbReference>
<dbReference type="SUPFAM" id="SSF53067">
    <property type="entry name" value="Actin-like ATPase domain"/>
    <property type="match status" value="2"/>
</dbReference>
<dbReference type="Gene3D" id="3.30.420.40">
    <property type="match status" value="2"/>
</dbReference>
<evidence type="ECO:0000313" key="1">
    <source>
        <dbReference type="EMBL" id="VTT74522.1"/>
    </source>
</evidence>
<name>A0A5Q3DK80_FUSFU</name>
<reference evidence="1" key="1">
    <citation type="submission" date="2019-05" db="EMBL/GenBank/DDBJ databases">
        <authorList>
            <person name="Piombo E."/>
        </authorList>
    </citation>
    <scope>NUCLEOTIDE SEQUENCE</scope>
    <source>
        <strain evidence="1">C2S</strain>
    </source>
</reference>
<organism evidence="1 2">
    <name type="scientific">Fusarium fujikuroi</name>
    <name type="common">Bakanae and foot rot disease fungus</name>
    <name type="synonym">Gibberella fujikuroi</name>
    <dbReference type="NCBI Taxonomy" id="5127"/>
    <lineage>
        <taxon>Eukaryota</taxon>
        <taxon>Fungi</taxon>
        <taxon>Dikarya</taxon>
        <taxon>Ascomycota</taxon>
        <taxon>Pezizomycotina</taxon>
        <taxon>Sordariomycetes</taxon>
        <taxon>Hypocreomycetidae</taxon>
        <taxon>Hypocreales</taxon>
        <taxon>Nectriaceae</taxon>
        <taxon>Fusarium</taxon>
        <taxon>Fusarium fujikuroi species complex</taxon>
    </lineage>
</organism>
<accession>A0A5Q3DK80</accession>
<proteinExistence type="predicted"/>
<dbReference type="PANTHER" id="PTHR14187:SF5">
    <property type="entry name" value="HEAT SHOCK 70 KDA PROTEIN 12A"/>
    <property type="match status" value="1"/>
</dbReference>
<dbReference type="Pfam" id="PF00012">
    <property type="entry name" value="HSP70"/>
    <property type="match status" value="1"/>
</dbReference>
<sequence>MDSSKYQPESGSRTRVIVGLDFGTTYSGISYAVLPQDAKRPKSFLWRVDGMRQDKTPTQIEVSGTIIEWFKLSLLHRDDLEKEILGSGKFAKSNSDREKMHITAKDATAECLRNIWQGFLDELQAMVPNPHIQITITVPVLWPDYARKAIKEALYRADILNNNNVELAPKFVAEPEAAALAIFSAAYHLGDTPFSKVQPGQAVIVCDCGGGTTDTAAYEISTIQPFRVKEVLPGQRILAGACILDDGLMKLLKEKVAQVTSPKVFHNLKDEDFAYIVYNHWDTDIKMSFGDNFPTKRIPLPFHWVGTQQRRKPVGQSVHIEFNHDEIASIFNPIVEKITTLIETEMRSASTYLSKDVSNLIMAGGFSQNRYLRHQISQNMSRVSPNTSILDYPNGQGWNAVSQGAVIHALQAHTNQKPVMVTSRIVRANWGVRESQGRSIFWLIITNESLAASAPNLRTVPAEALSVEDPASPDIFSIRVYCGQLQNEDTRIREVCKLSWKTLDVGSSPDMKPVLKAPLQIEFIWDGAEMEFSLYYGGIKQNSMEIVHDWNV</sequence>
<dbReference type="GO" id="GO:0005524">
    <property type="term" value="F:ATP binding"/>
    <property type="evidence" value="ECO:0007669"/>
    <property type="project" value="InterPro"/>
</dbReference>
<dbReference type="AlphaFoldDB" id="A0A5Q3DK80"/>
<dbReference type="CDD" id="cd10170">
    <property type="entry name" value="ASKHA_NBD_HSP70"/>
    <property type="match status" value="1"/>
</dbReference>
<gene>
    <name evidence="1" type="ORF">C2S_1734</name>
</gene>
<evidence type="ECO:0000313" key="2">
    <source>
        <dbReference type="Proteomes" id="UP000760494"/>
    </source>
</evidence>
<dbReference type="InterPro" id="IPR013126">
    <property type="entry name" value="Hsp_70_fam"/>
</dbReference>
<comment type="caution">
    <text evidence="1">The sequence shown here is derived from an EMBL/GenBank/DDBJ whole genome shotgun (WGS) entry which is preliminary data.</text>
</comment>
<dbReference type="EMBL" id="CABFJX010000374">
    <property type="protein sequence ID" value="VTT74522.1"/>
    <property type="molecule type" value="Genomic_DNA"/>
</dbReference>
<dbReference type="PANTHER" id="PTHR14187">
    <property type="entry name" value="ALPHA KINASE/ELONGATION FACTOR 2 KINASE"/>
    <property type="match status" value="1"/>
</dbReference>
<dbReference type="Gene3D" id="3.90.640.10">
    <property type="entry name" value="Actin, Chain A, domain 4"/>
    <property type="match status" value="1"/>
</dbReference>